<comment type="similarity">
    <text evidence="2">Belongs to the binding-protein-dependent transport system permease family. MalFG subfamily.</text>
</comment>
<feature type="transmembrane region" description="Helical" evidence="9">
    <location>
        <begin position="244"/>
        <end position="268"/>
    </location>
</feature>
<reference evidence="12" key="1">
    <citation type="submission" date="2015-08" db="EMBL/GenBank/DDBJ databases">
        <title>Genome sequencing project for genomic taxonomy and phylogenomics of Bacillus-like bacteria.</title>
        <authorList>
            <person name="Liu B."/>
            <person name="Wang J."/>
            <person name="Zhu Y."/>
            <person name="Liu G."/>
            <person name="Chen Q."/>
            <person name="Chen Z."/>
            <person name="Lan J."/>
            <person name="Che J."/>
            <person name="Ge C."/>
            <person name="Shi H."/>
            <person name="Pan Z."/>
            <person name="Liu X."/>
        </authorList>
    </citation>
    <scope>NUCLEOTIDE SEQUENCE [LARGE SCALE GENOMIC DNA]</scope>
    <source>
        <strain evidence="12">FJAT-22460</strain>
    </source>
</reference>
<dbReference type="InterPro" id="IPR000515">
    <property type="entry name" value="MetI-like"/>
</dbReference>
<keyword evidence="5" id="KW-0762">Sugar transport</keyword>
<evidence type="ECO:0000256" key="8">
    <source>
        <dbReference type="ARBA" id="ARBA00023136"/>
    </source>
</evidence>
<feature type="domain" description="ABC transmembrane type-1" evidence="10">
    <location>
        <begin position="74"/>
        <end position="263"/>
    </location>
</feature>
<sequence length="277" mass="30820">MNSRKLKIHLFTGFKTGILLLFFIFFMLPIVWVALTSIKRPVEQMAIPPIWFPEQPVFDSYLTLFQNPDFATSLVNSLLISGVATLITIVIGAIAAYSIERFRTGGRMLPNLLLMTRMIPPVVVIVPIFLLAYRVNLLDTYVLLIITYSALNMALIIWLLRSFFAQLPVEMEEAAMIDGCSRIGLFFRIVLPVVMPGIAAAGLICFIFCWNEFLFAVTLTGSHTKTMPVLTSTFVSERGLDRGLMSASGLVSSLPVIVLTIVFQRYLVSGLTQGSVK</sequence>
<dbReference type="Proteomes" id="UP000036932">
    <property type="component" value="Unassembled WGS sequence"/>
</dbReference>
<evidence type="ECO:0000313" key="11">
    <source>
        <dbReference type="EMBL" id="KOR75929.1"/>
    </source>
</evidence>
<keyword evidence="3 9" id="KW-0813">Transport</keyword>
<evidence type="ECO:0000256" key="3">
    <source>
        <dbReference type="ARBA" id="ARBA00022448"/>
    </source>
</evidence>
<organism evidence="11 12">
    <name type="scientific">Paenibacillus solani</name>
    <dbReference type="NCBI Taxonomy" id="1705565"/>
    <lineage>
        <taxon>Bacteria</taxon>
        <taxon>Bacillati</taxon>
        <taxon>Bacillota</taxon>
        <taxon>Bacilli</taxon>
        <taxon>Bacillales</taxon>
        <taxon>Paenibacillaceae</taxon>
        <taxon>Paenibacillus</taxon>
    </lineage>
</organism>
<keyword evidence="8 9" id="KW-0472">Membrane</keyword>
<evidence type="ECO:0000256" key="1">
    <source>
        <dbReference type="ARBA" id="ARBA00004651"/>
    </source>
</evidence>
<evidence type="ECO:0000256" key="4">
    <source>
        <dbReference type="ARBA" id="ARBA00022475"/>
    </source>
</evidence>
<protein>
    <submittedName>
        <fullName evidence="11">ABC transporter permease</fullName>
    </submittedName>
</protein>
<evidence type="ECO:0000259" key="10">
    <source>
        <dbReference type="PROSITE" id="PS50928"/>
    </source>
</evidence>
<dbReference type="Gene3D" id="1.10.3720.10">
    <property type="entry name" value="MetI-like"/>
    <property type="match status" value="1"/>
</dbReference>
<evidence type="ECO:0000256" key="7">
    <source>
        <dbReference type="ARBA" id="ARBA00022989"/>
    </source>
</evidence>
<evidence type="ECO:0000256" key="6">
    <source>
        <dbReference type="ARBA" id="ARBA00022692"/>
    </source>
</evidence>
<accession>A0A0M1N1V1</accession>
<feature type="transmembrane region" description="Helical" evidence="9">
    <location>
        <begin position="111"/>
        <end position="135"/>
    </location>
</feature>
<feature type="transmembrane region" description="Helical" evidence="9">
    <location>
        <begin position="141"/>
        <end position="164"/>
    </location>
</feature>
<keyword evidence="7 9" id="KW-1133">Transmembrane helix</keyword>
<proteinExistence type="inferred from homology"/>
<evidence type="ECO:0000313" key="12">
    <source>
        <dbReference type="Proteomes" id="UP000036932"/>
    </source>
</evidence>
<dbReference type="GO" id="GO:0005886">
    <property type="term" value="C:plasma membrane"/>
    <property type="evidence" value="ECO:0007669"/>
    <property type="project" value="UniProtKB-SubCell"/>
</dbReference>
<evidence type="ECO:0000256" key="9">
    <source>
        <dbReference type="RuleBase" id="RU363032"/>
    </source>
</evidence>
<dbReference type="SUPFAM" id="SSF161098">
    <property type="entry name" value="MetI-like"/>
    <property type="match status" value="1"/>
</dbReference>
<keyword evidence="6 9" id="KW-0812">Transmembrane</keyword>
<dbReference type="OrthoDB" id="9810086at2"/>
<feature type="transmembrane region" description="Helical" evidence="9">
    <location>
        <begin position="185"/>
        <end position="210"/>
    </location>
</feature>
<dbReference type="PANTHER" id="PTHR32243">
    <property type="entry name" value="MALTOSE TRANSPORT SYSTEM PERMEASE-RELATED"/>
    <property type="match status" value="1"/>
</dbReference>
<evidence type="ECO:0000256" key="5">
    <source>
        <dbReference type="ARBA" id="ARBA00022597"/>
    </source>
</evidence>
<dbReference type="PROSITE" id="PS50928">
    <property type="entry name" value="ABC_TM1"/>
    <property type="match status" value="1"/>
</dbReference>
<dbReference type="RefSeq" id="WP_054405099.1">
    <property type="nucleotide sequence ID" value="NZ_LIUT01000008.1"/>
</dbReference>
<gene>
    <name evidence="11" type="ORF">AM231_25015</name>
</gene>
<evidence type="ECO:0000256" key="2">
    <source>
        <dbReference type="ARBA" id="ARBA00009047"/>
    </source>
</evidence>
<feature type="transmembrane region" description="Helical" evidence="9">
    <location>
        <begin position="12"/>
        <end position="35"/>
    </location>
</feature>
<dbReference type="PATRIC" id="fig|1705565.3.peg.1176"/>
<dbReference type="Pfam" id="PF00528">
    <property type="entry name" value="BPD_transp_1"/>
    <property type="match status" value="1"/>
</dbReference>
<comment type="caution">
    <text evidence="11">The sequence shown here is derived from an EMBL/GenBank/DDBJ whole genome shotgun (WGS) entry which is preliminary data.</text>
</comment>
<dbReference type="EMBL" id="LIUT01000008">
    <property type="protein sequence ID" value="KOR75929.1"/>
    <property type="molecule type" value="Genomic_DNA"/>
</dbReference>
<dbReference type="AlphaFoldDB" id="A0A0M1N1V1"/>
<comment type="subcellular location">
    <subcellularLocation>
        <location evidence="1 9">Cell membrane</location>
        <topology evidence="1 9">Multi-pass membrane protein</topology>
    </subcellularLocation>
</comment>
<dbReference type="InterPro" id="IPR050901">
    <property type="entry name" value="BP-dep_ABC_trans_perm"/>
</dbReference>
<keyword evidence="4" id="KW-1003">Cell membrane</keyword>
<name>A0A0M1N1V1_9BACL</name>
<feature type="transmembrane region" description="Helical" evidence="9">
    <location>
        <begin position="78"/>
        <end position="99"/>
    </location>
</feature>
<dbReference type="CDD" id="cd06261">
    <property type="entry name" value="TM_PBP2"/>
    <property type="match status" value="1"/>
</dbReference>
<dbReference type="InterPro" id="IPR035906">
    <property type="entry name" value="MetI-like_sf"/>
</dbReference>
<keyword evidence="12" id="KW-1185">Reference proteome</keyword>
<dbReference type="PANTHER" id="PTHR32243:SF50">
    <property type="entry name" value="MALTOSE_MALTODEXTRIN TRANSPORT SYSTEM PERMEASE PROTEIN MALG"/>
    <property type="match status" value="1"/>
</dbReference>
<dbReference type="GO" id="GO:0055085">
    <property type="term" value="P:transmembrane transport"/>
    <property type="evidence" value="ECO:0007669"/>
    <property type="project" value="InterPro"/>
</dbReference>